<dbReference type="Pfam" id="PF01139">
    <property type="entry name" value="RtcB"/>
    <property type="match status" value="1"/>
</dbReference>
<feature type="binding site" evidence="10">
    <location>
        <begin position="335"/>
        <end position="338"/>
    </location>
    <ligand>
        <name>GMP</name>
        <dbReference type="ChEBI" id="CHEBI:58115"/>
    </ligand>
</feature>
<keyword evidence="5" id="KW-0692">RNA repair</keyword>
<dbReference type="AlphaFoldDB" id="A0A1D2LHF0"/>
<dbReference type="STRING" id="2756.BFR44_04050"/>
<evidence type="ECO:0000256" key="1">
    <source>
        <dbReference type="ARBA" id="ARBA00012726"/>
    </source>
</evidence>
<dbReference type="GO" id="GO:0170057">
    <property type="term" value="F:RNA ligase (GTP) activity"/>
    <property type="evidence" value="ECO:0007669"/>
    <property type="project" value="UniProtKB-EC"/>
</dbReference>
<accession>A0A1D2LHF0</accession>
<evidence type="ECO:0000256" key="10">
    <source>
        <dbReference type="PIRSR" id="PIRSR601233-2"/>
    </source>
</evidence>
<dbReference type="GO" id="GO:0030145">
    <property type="term" value="F:manganese ion binding"/>
    <property type="evidence" value="ECO:0007669"/>
    <property type="project" value="TreeGrafter"/>
</dbReference>
<feature type="binding site" evidence="10">
    <location>
        <position position="318"/>
    </location>
    <ligand>
        <name>GMP</name>
        <dbReference type="ChEBI" id="CHEBI:58115"/>
    </ligand>
</feature>
<evidence type="ECO:0000256" key="2">
    <source>
        <dbReference type="ARBA" id="ARBA00022598"/>
    </source>
</evidence>
<keyword evidence="7 11" id="KW-0464">Manganese</keyword>
<dbReference type="SUPFAM" id="SSF103365">
    <property type="entry name" value="Hypothetical protein PH1602"/>
    <property type="match status" value="1"/>
</dbReference>
<dbReference type="RefSeq" id="WP_069125809.1">
    <property type="nucleotide sequence ID" value="NZ_CP023483.1"/>
</dbReference>
<dbReference type="EMBL" id="CP023483">
    <property type="protein sequence ID" value="ATF27028.1"/>
    <property type="molecule type" value="Genomic_DNA"/>
</dbReference>
<evidence type="ECO:0000256" key="6">
    <source>
        <dbReference type="ARBA" id="ARBA00023134"/>
    </source>
</evidence>
<feature type="binding site" evidence="11">
    <location>
        <position position="279"/>
    </location>
    <ligand>
        <name>Mn(2+)</name>
        <dbReference type="ChEBI" id="CHEBI:29035"/>
        <label>2</label>
    </ligand>
</feature>
<feature type="binding site" evidence="10">
    <location>
        <position position="409"/>
    </location>
    <ligand>
        <name>GMP</name>
        <dbReference type="ChEBI" id="CHEBI:58115"/>
    </ligand>
</feature>
<gene>
    <name evidence="12" type="ORF">CNY62_12025</name>
</gene>
<dbReference type="PANTHER" id="PTHR43749">
    <property type="entry name" value="RNA-SPLICING LIGASE RTCB"/>
    <property type="match status" value="1"/>
</dbReference>
<proteinExistence type="predicted"/>
<protein>
    <recommendedName>
        <fullName evidence="1">3'-phosphate/5'-hydroxy nucleic acid ligase</fullName>
        <ecNumber evidence="1">6.5.1.8</ecNumber>
    </recommendedName>
</protein>
<dbReference type="Gene3D" id="3.90.1860.10">
    <property type="entry name" value="tRNA-splicing ligase RtcB"/>
    <property type="match status" value="1"/>
</dbReference>
<dbReference type="InterPro" id="IPR036025">
    <property type="entry name" value="RtcB-like_sf"/>
</dbReference>
<feature type="binding site" evidence="10">
    <location>
        <begin position="311"/>
        <end position="314"/>
    </location>
    <ligand>
        <name>GMP</name>
        <dbReference type="ChEBI" id="CHEBI:58115"/>
    </ligand>
</feature>
<name>A0A1D2LHF0_BROTH</name>
<evidence type="ECO:0000256" key="11">
    <source>
        <dbReference type="PIRSR" id="PIRSR601233-3"/>
    </source>
</evidence>
<evidence type="ECO:0000256" key="9">
    <source>
        <dbReference type="PIRSR" id="PIRSR601233-1"/>
    </source>
</evidence>
<dbReference type="GO" id="GO:0006396">
    <property type="term" value="P:RNA processing"/>
    <property type="evidence" value="ECO:0007669"/>
    <property type="project" value="InterPro"/>
</dbReference>
<comment type="catalytic activity">
    <reaction evidence="8">
        <text>a 3'-end 3'-phospho-ribonucleotide-RNA + a 5'-end dephospho-ribonucleoside-RNA + GTP = a ribonucleotidyl-ribonucleotide-RNA + GMP + diphosphate</text>
        <dbReference type="Rhea" id="RHEA:68076"/>
        <dbReference type="Rhea" id="RHEA-COMP:10463"/>
        <dbReference type="Rhea" id="RHEA-COMP:13936"/>
        <dbReference type="Rhea" id="RHEA-COMP:17355"/>
        <dbReference type="ChEBI" id="CHEBI:33019"/>
        <dbReference type="ChEBI" id="CHEBI:37565"/>
        <dbReference type="ChEBI" id="CHEBI:58115"/>
        <dbReference type="ChEBI" id="CHEBI:83062"/>
        <dbReference type="ChEBI" id="CHEBI:138284"/>
        <dbReference type="ChEBI" id="CHEBI:173118"/>
        <dbReference type="EC" id="6.5.1.8"/>
    </reaction>
</comment>
<evidence type="ECO:0000256" key="4">
    <source>
        <dbReference type="ARBA" id="ARBA00022741"/>
    </source>
</evidence>
<dbReference type="InterPro" id="IPR001233">
    <property type="entry name" value="RtcB"/>
</dbReference>
<keyword evidence="13" id="KW-1185">Reference proteome</keyword>
<comment type="cofactor">
    <cofactor evidence="11">
        <name>Mn(2+)</name>
        <dbReference type="ChEBI" id="CHEBI:29035"/>
    </cofactor>
    <text evidence="11">Binds 2 manganese ions per subunit.</text>
</comment>
<keyword evidence="2" id="KW-0436">Ligase</keyword>
<dbReference type="InterPro" id="IPR052915">
    <property type="entry name" value="RtcB-like"/>
</dbReference>
<evidence type="ECO:0000256" key="8">
    <source>
        <dbReference type="ARBA" id="ARBA00047746"/>
    </source>
</evidence>
<feature type="binding site" evidence="11">
    <location>
        <position position="76"/>
    </location>
    <ligand>
        <name>Mn(2+)</name>
        <dbReference type="ChEBI" id="CHEBI:29035"/>
        <label>1</label>
    </ligand>
</feature>
<feature type="binding site" evidence="11">
    <location>
        <position position="183"/>
    </location>
    <ligand>
        <name>Mn(2+)</name>
        <dbReference type="ChEBI" id="CHEBI:29035"/>
        <label>2</label>
    </ligand>
</feature>
<evidence type="ECO:0000313" key="12">
    <source>
        <dbReference type="EMBL" id="ATF27028.1"/>
    </source>
</evidence>
<evidence type="ECO:0000256" key="7">
    <source>
        <dbReference type="ARBA" id="ARBA00023211"/>
    </source>
</evidence>
<dbReference type="EC" id="6.5.1.8" evidence="1"/>
<dbReference type="OrthoDB" id="9802323at2"/>
<sequence>MFVHYNETQNYVPIKVWLPEKELEDNVLAQTKELAQLPFVFKWVALMPDCHYGYGMPIGGVMAAKNGIVPNAVGMDIGCGMCYIQTDMLYDDLAKVQHDRQPLLKLIVNQVMRDVPVGYNLHRDKQTSDVVDKALIEMANDQSLPGGIELLENAYYQIGTLGGGNHFIEFQQDTEGYIGIMLHSGSRNLGAKICEYFNGVAKELNASWYSNVPENNQLPFLPTSTAEGQAYLKWMNIALDYAYENREKMLEQTMAIFTRLVSKHMNRYVNYSMRINCHHNYAALENHYGENVWVHRKGATRAREGDLGIIPGAMGSSSYLVKGLGNAESFNSSSHGAGRVYSRTKAKAEISVEQVIVDLKEQDVILGKVKKADVAEESRFAYKEIDEVMANQQDLVVPIKKLKTIGVIKG</sequence>
<feature type="binding site" evidence="11">
    <location>
        <position position="166"/>
    </location>
    <ligand>
        <name>Mn(2+)</name>
        <dbReference type="ChEBI" id="CHEBI:29035"/>
        <label>1</label>
    </ligand>
</feature>
<organism evidence="12 13">
    <name type="scientific">Brochothrix thermosphacta</name>
    <name type="common">Microbacterium thermosphactum</name>
    <dbReference type="NCBI Taxonomy" id="2756"/>
    <lineage>
        <taxon>Bacteria</taxon>
        <taxon>Bacillati</taxon>
        <taxon>Bacillota</taxon>
        <taxon>Bacilli</taxon>
        <taxon>Bacillales</taxon>
        <taxon>Listeriaceae</taxon>
        <taxon>Brochothrix</taxon>
    </lineage>
</organism>
<keyword evidence="4 10" id="KW-0547">Nucleotide-binding</keyword>
<keyword evidence="6 10" id="KW-0342">GTP-binding</keyword>
<keyword evidence="3 11" id="KW-0479">Metal-binding</keyword>
<evidence type="ECO:0000256" key="5">
    <source>
        <dbReference type="ARBA" id="ARBA00022800"/>
    </source>
</evidence>
<dbReference type="GO" id="GO:0003909">
    <property type="term" value="F:DNA ligase activity"/>
    <property type="evidence" value="ECO:0007669"/>
    <property type="project" value="TreeGrafter"/>
</dbReference>
<dbReference type="GO" id="GO:0005525">
    <property type="term" value="F:GTP binding"/>
    <property type="evidence" value="ECO:0007669"/>
    <property type="project" value="UniProtKB-KW"/>
</dbReference>
<dbReference type="Proteomes" id="UP000243591">
    <property type="component" value="Chromosome"/>
</dbReference>
<feature type="binding site" evidence="10">
    <location>
        <begin position="279"/>
        <end position="280"/>
    </location>
    <ligand>
        <name>GMP</name>
        <dbReference type="ChEBI" id="CHEBI:58115"/>
    </ligand>
</feature>
<dbReference type="KEGG" id="bths:CNY62_12025"/>
<dbReference type="GO" id="GO:0042245">
    <property type="term" value="P:RNA repair"/>
    <property type="evidence" value="ECO:0007669"/>
    <property type="project" value="UniProtKB-KW"/>
</dbReference>
<evidence type="ECO:0000313" key="13">
    <source>
        <dbReference type="Proteomes" id="UP000243591"/>
    </source>
</evidence>
<feature type="binding site" evidence="10">
    <location>
        <begin position="165"/>
        <end position="169"/>
    </location>
    <ligand>
        <name>GMP</name>
        <dbReference type="ChEBI" id="CHEBI:58115"/>
    </ligand>
</feature>
<feature type="active site" description="GMP-histidine intermediate" evidence="9">
    <location>
        <position position="335"/>
    </location>
</feature>
<evidence type="ECO:0000256" key="3">
    <source>
        <dbReference type="ARBA" id="ARBA00022723"/>
    </source>
</evidence>
<dbReference type="PANTHER" id="PTHR43749:SF2">
    <property type="entry name" value="RNA-SPLICING LIGASE RTCB"/>
    <property type="match status" value="1"/>
</dbReference>
<reference evidence="12 13" key="1">
    <citation type="submission" date="2017-09" db="EMBL/GenBank/DDBJ databases">
        <title>Complete Genome Sequences of Two Strains of the Meat Spoilage Bacterium Brochothrix thermosphacta Isolated from Ground Chicken.</title>
        <authorList>
            <person name="Paoli G.C."/>
            <person name="Wijey C."/>
            <person name="Chen C.-Y."/>
            <person name="Nguyen L."/>
            <person name="Yan X."/>
            <person name="Irwin P.L."/>
        </authorList>
    </citation>
    <scope>NUCLEOTIDE SEQUENCE [LARGE SCALE GENOMIC DNA]</scope>
    <source>
        <strain evidence="12 13">BI</strain>
    </source>
</reference>
<dbReference type="GO" id="GO:0006281">
    <property type="term" value="P:DNA repair"/>
    <property type="evidence" value="ECO:0007669"/>
    <property type="project" value="TreeGrafter"/>
</dbReference>